<dbReference type="InterPro" id="IPR000540">
    <property type="entry name" value="Flag_MotA_CS"/>
</dbReference>
<keyword evidence="3" id="KW-0813">Transport</keyword>
<dbReference type="PROSITE" id="PS01307">
    <property type="entry name" value="MOTA"/>
    <property type="match status" value="1"/>
</dbReference>
<evidence type="ECO:0000256" key="10">
    <source>
        <dbReference type="ARBA" id="ARBA00022989"/>
    </source>
</evidence>
<keyword evidence="7 13" id="KW-0812">Transmembrane</keyword>
<proteinExistence type="inferred from homology"/>
<keyword evidence="6" id="KW-0997">Cell inner membrane</keyword>
<protein>
    <submittedName>
        <fullName evidence="16">Flagellar motor rotation protein MotA</fullName>
    </submittedName>
</protein>
<comment type="subcellular location">
    <subcellularLocation>
        <location evidence="1">Cell inner membrane</location>
        <topology evidence="1">Multi-pass membrane protein</topology>
    </subcellularLocation>
</comment>
<feature type="transmembrane region" description="Helical" evidence="13">
    <location>
        <begin position="207"/>
        <end position="234"/>
    </location>
</feature>
<feature type="transmembrane region" description="Helical" evidence="13">
    <location>
        <begin position="178"/>
        <end position="201"/>
    </location>
</feature>
<feature type="transmembrane region" description="Helical" evidence="13">
    <location>
        <begin position="12"/>
        <end position="30"/>
    </location>
</feature>
<accession>A0A0M4M2A8</accession>
<dbReference type="AlphaFoldDB" id="A0A0M4M2A8"/>
<dbReference type="InterPro" id="IPR022522">
    <property type="entry name" value="Flagellar_motor_stator_MotA"/>
</dbReference>
<organism evidence="16 17">
    <name type="scientific">Bartonella ancashensis</name>
    <dbReference type="NCBI Taxonomy" id="1318743"/>
    <lineage>
        <taxon>Bacteria</taxon>
        <taxon>Pseudomonadati</taxon>
        <taxon>Pseudomonadota</taxon>
        <taxon>Alphaproteobacteria</taxon>
        <taxon>Hyphomicrobiales</taxon>
        <taxon>Bartonellaceae</taxon>
        <taxon>Bartonella</taxon>
    </lineage>
</organism>
<keyword evidence="16" id="KW-0282">Flagellum</keyword>
<dbReference type="PATRIC" id="fig|1318743.3.peg.165"/>
<keyword evidence="9" id="KW-0375">Hydrogen ion transport</keyword>
<dbReference type="EMBL" id="CP010401">
    <property type="protein sequence ID" value="ALE02974.1"/>
    <property type="molecule type" value="Genomic_DNA"/>
</dbReference>
<dbReference type="InterPro" id="IPR046786">
    <property type="entry name" value="MotA_N"/>
</dbReference>
<evidence type="ECO:0000256" key="2">
    <source>
        <dbReference type="ARBA" id="ARBA00008038"/>
    </source>
</evidence>
<dbReference type="GO" id="GO:0006935">
    <property type="term" value="P:chemotaxis"/>
    <property type="evidence" value="ECO:0007669"/>
    <property type="project" value="UniProtKB-KW"/>
</dbReference>
<keyword evidence="17" id="KW-1185">Reference proteome</keyword>
<evidence type="ECO:0000256" key="6">
    <source>
        <dbReference type="ARBA" id="ARBA00022519"/>
    </source>
</evidence>
<dbReference type="GO" id="GO:0071978">
    <property type="term" value="P:bacterial-type flagellum-dependent swarming motility"/>
    <property type="evidence" value="ECO:0007669"/>
    <property type="project" value="InterPro"/>
</dbReference>
<evidence type="ECO:0000256" key="9">
    <source>
        <dbReference type="ARBA" id="ARBA00022781"/>
    </source>
</evidence>
<dbReference type="InterPro" id="IPR047055">
    <property type="entry name" value="MotA-like"/>
</dbReference>
<comment type="similarity">
    <text evidence="2">Belongs to the MotA family.</text>
</comment>
<dbReference type="STRING" id="1318743.PU02_0160"/>
<reference evidence="16 17" key="1">
    <citation type="journal article" date="2015" name="Genome Announc.">
        <title>Complete Genome Sequence of Bartonella ancashensis Strain 20.00, Isolated from the Blood of a Patient with Verruga Peruana.</title>
        <authorList>
            <person name="Hang J."/>
            <person name="Mullins K.E."/>
            <person name="Clifford R.J."/>
            <person name="Onmus-Leone F."/>
            <person name="Yang Y."/>
            <person name="Jiang J."/>
            <person name="Leguia M."/>
            <person name="Kasper M.R."/>
            <person name="Maguina C."/>
            <person name="Lesho E.P."/>
            <person name="Jarman R.G."/>
            <person name="Richards A.L."/>
            <person name="Blazes D."/>
        </authorList>
    </citation>
    <scope>NUCLEOTIDE SEQUENCE [LARGE SCALE GENOMIC DNA]</scope>
    <source>
        <strain evidence="16 17">20.00</strain>
    </source>
</reference>
<dbReference type="NCBIfam" id="TIGR03818">
    <property type="entry name" value="MotA1"/>
    <property type="match status" value="1"/>
</dbReference>
<dbReference type="GO" id="GO:0005886">
    <property type="term" value="C:plasma membrane"/>
    <property type="evidence" value="ECO:0007669"/>
    <property type="project" value="UniProtKB-SubCell"/>
</dbReference>
<keyword evidence="16" id="KW-0966">Cell projection</keyword>
<evidence type="ECO:0000256" key="3">
    <source>
        <dbReference type="ARBA" id="ARBA00022448"/>
    </source>
</evidence>
<evidence type="ECO:0000313" key="16">
    <source>
        <dbReference type="EMBL" id="ALE02974.1"/>
    </source>
</evidence>
<dbReference type="Pfam" id="PF01618">
    <property type="entry name" value="MotA_ExbB"/>
    <property type="match status" value="1"/>
</dbReference>
<evidence type="ECO:0000256" key="11">
    <source>
        <dbReference type="ARBA" id="ARBA00023065"/>
    </source>
</evidence>
<evidence type="ECO:0000256" key="5">
    <source>
        <dbReference type="ARBA" id="ARBA00022500"/>
    </source>
</evidence>
<evidence type="ECO:0000313" key="17">
    <source>
        <dbReference type="Proteomes" id="UP000057213"/>
    </source>
</evidence>
<keyword evidence="5" id="KW-0145">Chemotaxis</keyword>
<evidence type="ECO:0000256" key="1">
    <source>
        <dbReference type="ARBA" id="ARBA00004429"/>
    </source>
</evidence>
<sequence>MLIIKNEGTTLSVIIGLIITMGCILGGYVAMGGHLDVLMQPWEFVIILGSAIGAFIVSNPISTIKDTLKASLEALTDAVPHQKDFLAILGLLYTLMREMRSKSRSEMESHVDNPKGSNLFKQYPSVLKDDSLTHFICDYCRLIIMGNARPFEIEALMDEEIHTISSDSQKPYQAMQNIADALPALGIVAAVLGVIKAMGAITEPPEILGHLIGAALVGTFAGIFFSYSIFGPIATKIKTVRNKKSRIYVVVKQTLLAYMNGAIPQIALEYGRKTISAKDRPTIDVVEQHTISGRNSEKEAPQK</sequence>
<evidence type="ECO:0000256" key="13">
    <source>
        <dbReference type="SAM" id="Phobius"/>
    </source>
</evidence>
<feature type="transmembrane region" description="Helical" evidence="13">
    <location>
        <begin position="42"/>
        <end position="61"/>
    </location>
</feature>
<evidence type="ECO:0000256" key="8">
    <source>
        <dbReference type="ARBA" id="ARBA00022779"/>
    </source>
</evidence>
<dbReference type="Pfam" id="PF20560">
    <property type="entry name" value="MotA_N"/>
    <property type="match status" value="1"/>
</dbReference>
<dbReference type="Proteomes" id="UP000057213">
    <property type="component" value="Chromosome"/>
</dbReference>
<evidence type="ECO:0000256" key="4">
    <source>
        <dbReference type="ARBA" id="ARBA00022475"/>
    </source>
</evidence>
<keyword evidence="12 13" id="KW-0472">Membrane</keyword>
<dbReference type="PANTHER" id="PTHR30433">
    <property type="entry name" value="CHEMOTAXIS PROTEIN MOTA"/>
    <property type="match status" value="1"/>
</dbReference>
<evidence type="ECO:0000259" key="14">
    <source>
        <dbReference type="Pfam" id="PF01618"/>
    </source>
</evidence>
<evidence type="ECO:0000256" key="7">
    <source>
        <dbReference type="ARBA" id="ARBA00022692"/>
    </source>
</evidence>
<keyword evidence="10 13" id="KW-1133">Transmembrane helix</keyword>
<name>A0A0M4M2A8_9HYPH</name>
<dbReference type="PROSITE" id="PS51257">
    <property type="entry name" value="PROKAR_LIPOPROTEIN"/>
    <property type="match status" value="1"/>
</dbReference>
<evidence type="ECO:0000259" key="15">
    <source>
        <dbReference type="Pfam" id="PF20560"/>
    </source>
</evidence>
<feature type="domain" description="Motility protein A N-terminal" evidence="15">
    <location>
        <begin position="14"/>
        <end position="102"/>
    </location>
</feature>
<keyword evidence="4" id="KW-1003">Cell membrane</keyword>
<keyword evidence="16" id="KW-0969">Cilium</keyword>
<dbReference type="GO" id="GO:1902600">
    <property type="term" value="P:proton transmembrane transport"/>
    <property type="evidence" value="ECO:0007669"/>
    <property type="project" value="UniProtKB-KW"/>
</dbReference>
<feature type="domain" description="MotA/TolQ/ExbB proton channel" evidence="14">
    <location>
        <begin position="146"/>
        <end position="243"/>
    </location>
</feature>
<gene>
    <name evidence="16" type="ORF">PU02_0160</name>
</gene>
<evidence type="ECO:0000256" key="12">
    <source>
        <dbReference type="ARBA" id="ARBA00023136"/>
    </source>
</evidence>
<dbReference type="InterPro" id="IPR002898">
    <property type="entry name" value="MotA_ExbB_proton_chnl"/>
</dbReference>
<dbReference type="PANTHER" id="PTHR30433:SF4">
    <property type="entry name" value="MOTILITY PROTEIN A"/>
    <property type="match status" value="1"/>
</dbReference>
<keyword evidence="11" id="KW-0406">Ion transport</keyword>
<dbReference type="KEGG" id="banc:PU02_0160"/>
<keyword evidence="8" id="KW-0283">Flagellar rotation</keyword>